<dbReference type="PROSITE" id="PS50853">
    <property type="entry name" value="FN3"/>
    <property type="match status" value="1"/>
</dbReference>
<evidence type="ECO:0000259" key="1">
    <source>
        <dbReference type="PROSITE" id="PS50853"/>
    </source>
</evidence>
<dbReference type="SUPFAM" id="SSF49265">
    <property type="entry name" value="Fibronectin type III"/>
    <property type="match status" value="1"/>
</dbReference>
<dbReference type="InterPro" id="IPR036116">
    <property type="entry name" value="FN3_sf"/>
</dbReference>
<dbReference type="InterPro" id="IPR013783">
    <property type="entry name" value="Ig-like_fold"/>
</dbReference>
<reference evidence="2 3" key="1">
    <citation type="submission" date="2023-07" db="EMBL/GenBank/DDBJ databases">
        <title>Genomic Encyclopedia of Type Strains, Phase IV (KMG-IV): sequencing the most valuable type-strain genomes for metagenomic binning, comparative biology and taxonomic classification.</title>
        <authorList>
            <person name="Goeker M."/>
        </authorList>
    </citation>
    <scope>NUCLEOTIDE SEQUENCE [LARGE SCALE GENOMIC DNA]</scope>
    <source>
        <strain evidence="2 3">DSM 23837</strain>
    </source>
</reference>
<dbReference type="RefSeq" id="WP_307225774.1">
    <property type="nucleotide sequence ID" value="NZ_JAUSTT010000001.1"/>
</dbReference>
<keyword evidence="3" id="KW-1185">Reference proteome</keyword>
<organism evidence="2 3">
    <name type="scientific">Bacillus chungangensis</name>
    <dbReference type="NCBI Taxonomy" id="587633"/>
    <lineage>
        <taxon>Bacteria</taxon>
        <taxon>Bacillati</taxon>
        <taxon>Bacillota</taxon>
        <taxon>Bacilli</taxon>
        <taxon>Bacillales</taxon>
        <taxon>Bacillaceae</taxon>
        <taxon>Bacillus</taxon>
    </lineage>
</organism>
<evidence type="ECO:0000313" key="2">
    <source>
        <dbReference type="EMBL" id="MDQ0174366.1"/>
    </source>
</evidence>
<protein>
    <recommendedName>
        <fullName evidence="1">Fibronectin type-III domain-containing protein</fullName>
    </recommendedName>
</protein>
<proteinExistence type="predicted"/>
<dbReference type="Pfam" id="PF25788">
    <property type="entry name" value="Ig_Rha78A_N"/>
    <property type="match status" value="2"/>
</dbReference>
<dbReference type="InterPro" id="IPR003961">
    <property type="entry name" value="FN3_dom"/>
</dbReference>
<feature type="domain" description="Fibronectin type-III" evidence="1">
    <location>
        <begin position="157"/>
        <end position="260"/>
    </location>
</feature>
<comment type="caution">
    <text evidence="2">The sequence shown here is derived from an EMBL/GenBank/DDBJ whole genome shotgun (WGS) entry which is preliminary data.</text>
</comment>
<gene>
    <name evidence="2" type="ORF">J2S08_000197</name>
</gene>
<sequence length="700" mass="79604">MYYYNKYRIDSKVIGYDQKVKGETYIEYASLDSGSIDQRPIYDSWQKYEIHNGKFHARGEKESHLLQETPWMYYMFGNNWREPDRNSDQGDYLFFRGNSDIYGIYFSVNYIDTKYREERGSLVQSNILAEYNAYPTDGKHTDGYWYVRGNMYEGPNPPTSITLSKTSGLRVGDTITVSWSGASDPGDKITKHFLEVQRNGGSWSSVATKNTSSGSSSHSYTIPSGTTSIQFRAWVENTLNYVSRAIVSSKYTVMNNVPPRAVPVEPKGDLAKIAIVDTINPVLVWRFEDTDLGDAQSSYQVFIVENATNKVAHNSGKIASSQSFYIVPDLKWATRYKWKARVWDKYDLASEYSSYQFFLPKRPPNVTDVMPGSPNVEEPAGTGTAPEFSWTFEDLDQQAQAAYQLRIYDTKDVLIYDSGRIEKTINMHKIPEGILTEGTIYYAVVTVWDPFGLDKDSEKAYFVTNSTPTPPTLTNPANTYRTGLRPTFEGLIGSDKENDPQHFIIQISQDEKFEKHVLELSSMNDRKGWQVSDGSQWYDLPEEGVDNSYEGKGVRYTLQVDLDEGRTYYWRLAAIDANTKARGKWSNTRCIRCGNTLQFKLKRPIETGNTAARRILIAADYYMAQDGINKATMKIEVTNNALDTNPMWEDATAAYQNADYFTFSNTTKTAQQYALDIRVTFLANDSLGAIEMRGLGFSFD</sequence>
<accession>A0ABT9WMA0</accession>
<name>A0ABT9WMA0_9BACI</name>
<dbReference type="EMBL" id="JAUSTT010000001">
    <property type="protein sequence ID" value="MDQ0174366.1"/>
    <property type="molecule type" value="Genomic_DNA"/>
</dbReference>
<dbReference type="Gene3D" id="2.60.40.10">
    <property type="entry name" value="Immunoglobulins"/>
    <property type="match status" value="4"/>
</dbReference>
<evidence type="ECO:0000313" key="3">
    <source>
        <dbReference type="Proteomes" id="UP001223586"/>
    </source>
</evidence>
<dbReference type="Proteomes" id="UP001223586">
    <property type="component" value="Unassembled WGS sequence"/>
</dbReference>